<dbReference type="PANTHER" id="PTHR43268:SF3">
    <property type="entry name" value="RHODANESE-LIKE DOMAIN-CONTAINING PROTEIN 7-RELATED"/>
    <property type="match status" value="1"/>
</dbReference>
<evidence type="ECO:0000313" key="4">
    <source>
        <dbReference type="Proteomes" id="UP000734854"/>
    </source>
</evidence>
<proteinExistence type="predicted"/>
<evidence type="ECO:0000313" key="3">
    <source>
        <dbReference type="EMBL" id="KAG6519390.1"/>
    </source>
</evidence>
<organism evidence="3 4">
    <name type="scientific">Zingiber officinale</name>
    <name type="common">Ginger</name>
    <name type="synonym">Amomum zingiber</name>
    <dbReference type="NCBI Taxonomy" id="94328"/>
    <lineage>
        <taxon>Eukaryota</taxon>
        <taxon>Viridiplantae</taxon>
        <taxon>Streptophyta</taxon>
        <taxon>Embryophyta</taxon>
        <taxon>Tracheophyta</taxon>
        <taxon>Spermatophyta</taxon>
        <taxon>Magnoliopsida</taxon>
        <taxon>Liliopsida</taxon>
        <taxon>Zingiberales</taxon>
        <taxon>Zingiberaceae</taxon>
        <taxon>Zingiber</taxon>
    </lineage>
</organism>
<sequence length="630" mass="70377">MEPSSSAPVAKRYLMSSSPPLAFSTGIHCRGATAAATALLRLFSRMSSGGTSSHARLPFAVAAEAEKTLNPYLQHHHHLSLSSTSQFLPNPKFFQISAPRITVGVSGRSMSRSVSSISSEAADGSAPPLVVLSFYKFADFPDHATMRKPLKELCEDVETVMLSSMILTNTSISEYVFVLDNYILECDFSLDNLFIHESVDCNARPSDSIQRVSGGIILAPEGINGSICGTPESVEKVLNFIQADERLRGLRLVESPVSPEDEAIHHGHTSDSPLGAGEDAPFRWDHVRVKLKKEIVTFGDPRIRPTKMVGRYVNPQDWNALISDPDIVSCSFYCLISLQLRASLVPAETLYSTQWSEPRHRVYQHYSETRILVTEGQQNLPLINPESYSILRQEGMQLIHLGLVMIRIHALHRRNAGTNALVVLRDTRWIDERSIIGTMEIDLSEGFRYNIQNVADYLASTGINAVPATPRTTAELQGMRWILQPPLTPQIRNPQAVRTTTLMDGSISLAFLGYQSTGNPKASRFNEKDIQDIHDEEFASVLINEFPKGKKYKTGRWDTLGQPSGKFDYYVNYDIPKGFADIELPPPTRWDDEEDNNEFVFPSIWEDTPWEEDPEFDPNDLTPPDLALKI</sequence>
<dbReference type="EMBL" id="JACMSC010000006">
    <property type="protein sequence ID" value="KAG6519390.1"/>
    <property type="molecule type" value="Genomic_DNA"/>
</dbReference>
<dbReference type="InterPro" id="IPR040503">
    <property type="entry name" value="TRHO_N"/>
</dbReference>
<feature type="compositionally biased region" description="Acidic residues" evidence="1">
    <location>
        <begin position="608"/>
        <end position="618"/>
    </location>
</feature>
<reference evidence="3 4" key="1">
    <citation type="submission" date="2020-08" db="EMBL/GenBank/DDBJ databases">
        <title>Plant Genome Project.</title>
        <authorList>
            <person name="Zhang R.-G."/>
        </authorList>
    </citation>
    <scope>NUCLEOTIDE SEQUENCE [LARGE SCALE GENOMIC DNA]</scope>
    <source>
        <tissue evidence="3">Rhizome</tissue>
    </source>
</reference>
<gene>
    <name evidence="3" type="ORF">ZIOFF_022883</name>
</gene>
<name>A0A8J5HAB7_ZINOF</name>
<keyword evidence="4" id="KW-1185">Reference proteome</keyword>
<dbReference type="Gene3D" id="3.30.70.100">
    <property type="match status" value="1"/>
</dbReference>
<evidence type="ECO:0000259" key="2">
    <source>
        <dbReference type="Pfam" id="PF17773"/>
    </source>
</evidence>
<dbReference type="InterPro" id="IPR020936">
    <property type="entry name" value="TrhO"/>
</dbReference>
<dbReference type="PANTHER" id="PTHR43268">
    <property type="entry name" value="THIOSULFATE SULFURTRANSFERASE/RHODANESE-LIKE DOMAIN-CONTAINING PROTEIN 2"/>
    <property type="match status" value="1"/>
</dbReference>
<accession>A0A8J5HAB7</accession>
<feature type="domain" description="tRNA uridine(34) hydroxylase N-terminal" evidence="2">
    <location>
        <begin position="210"/>
        <end position="295"/>
    </location>
</feature>
<evidence type="ECO:0000256" key="1">
    <source>
        <dbReference type="SAM" id="MobiDB-lite"/>
    </source>
</evidence>
<feature type="region of interest" description="Disordered" evidence="1">
    <location>
        <begin position="607"/>
        <end position="630"/>
    </location>
</feature>
<dbReference type="Proteomes" id="UP000734854">
    <property type="component" value="Unassembled WGS sequence"/>
</dbReference>
<protein>
    <recommendedName>
        <fullName evidence="2">tRNA uridine(34) hydroxylase N-terminal domain-containing protein</fullName>
    </recommendedName>
</protein>
<comment type="caution">
    <text evidence="3">The sequence shown here is derived from an EMBL/GenBank/DDBJ whole genome shotgun (WGS) entry which is preliminary data.</text>
</comment>
<dbReference type="Pfam" id="PF17773">
    <property type="entry name" value="UPF0176_N"/>
    <property type="match status" value="1"/>
</dbReference>
<dbReference type="AlphaFoldDB" id="A0A8J5HAB7"/>